<proteinExistence type="predicted"/>
<feature type="transmembrane region" description="Helical" evidence="1">
    <location>
        <begin position="152"/>
        <end position="170"/>
    </location>
</feature>
<name>A0A8T0H3C3_CERPU</name>
<evidence type="ECO:0000313" key="2">
    <source>
        <dbReference type="EMBL" id="KAG0565810.1"/>
    </source>
</evidence>
<gene>
    <name evidence="2" type="ORF">KC19_7G015800</name>
</gene>
<dbReference type="PANTHER" id="PTHR33287">
    <property type="entry name" value="OS03G0453550 PROTEIN"/>
    <property type="match status" value="1"/>
</dbReference>
<keyword evidence="1" id="KW-0472">Membrane</keyword>
<dbReference type="PANTHER" id="PTHR33287:SF11">
    <property type="entry name" value="OS03G0778400 PROTEIN"/>
    <property type="match status" value="1"/>
</dbReference>
<dbReference type="AlphaFoldDB" id="A0A8T0H3C3"/>
<protein>
    <submittedName>
        <fullName evidence="2">Uncharacterized protein</fullName>
    </submittedName>
</protein>
<keyword evidence="1" id="KW-0812">Transmembrane</keyword>
<feature type="transmembrane region" description="Helical" evidence="1">
    <location>
        <begin position="278"/>
        <end position="298"/>
    </location>
</feature>
<dbReference type="EMBL" id="CM026428">
    <property type="protein sequence ID" value="KAG0565810.1"/>
    <property type="molecule type" value="Genomic_DNA"/>
</dbReference>
<evidence type="ECO:0000313" key="3">
    <source>
        <dbReference type="Proteomes" id="UP000822688"/>
    </source>
</evidence>
<organism evidence="2 3">
    <name type="scientific">Ceratodon purpureus</name>
    <name type="common">Fire moss</name>
    <name type="synonym">Dicranum purpureum</name>
    <dbReference type="NCBI Taxonomy" id="3225"/>
    <lineage>
        <taxon>Eukaryota</taxon>
        <taxon>Viridiplantae</taxon>
        <taxon>Streptophyta</taxon>
        <taxon>Embryophyta</taxon>
        <taxon>Bryophyta</taxon>
        <taxon>Bryophytina</taxon>
        <taxon>Bryopsida</taxon>
        <taxon>Dicranidae</taxon>
        <taxon>Pseudoditrichales</taxon>
        <taxon>Ditrichaceae</taxon>
        <taxon>Ceratodon</taxon>
    </lineage>
</organism>
<dbReference type="Proteomes" id="UP000822688">
    <property type="component" value="Chromosome 7"/>
</dbReference>
<feature type="transmembrane region" description="Helical" evidence="1">
    <location>
        <begin position="123"/>
        <end position="140"/>
    </location>
</feature>
<keyword evidence="1" id="KW-1133">Transmembrane helix</keyword>
<keyword evidence="3" id="KW-1185">Reference proteome</keyword>
<reference evidence="2" key="1">
    <citation type="submission" date="2020-06" db="EMBL/GenBank/DDBJ databases">
        <title>WGS assembly of Ceratodon purpureus strain R40.</title>
        <authorList>
            <person name="Carey S.B."/>
            <person name="Jenkins J."/>
            <person name="Shu S."/>
            <person name="Lovell J.T."/>
            <person name="Sreedasyam A."/>
            <person name="Maumus F."/>
            <person name="Tiley G.P."/>
            <person name="Fernandez-Pozo N."/>
            <person name="Barry K."/>
            <person name="Chen C."/>
            <person name="Wang M."/>
            <person name="Lipzen A."/>
            <person name="Daum C."/>
            <person name="Saski C.A."/>
            <person name="Payton A.C."/>
            <person name="Mcbreen J.C."/>
            <person name="Conrad R.E."/>
            <person name="Kollar L.M."/>
            <person name="Olsson S."/>
            <person name="Huttunen S."/>
            <person name="Landis J.B."/>
            <person name="Wickett N.J."/>
            <person name="Johnson M.G."/>
            <person name="Rensing S.A."/>
            <person name="Grimwood J."/>
            <person name="Schmutz J."/>
            <person name="Mcdaniel S.F."/>
        </authorList>
    </citation>
    <scope>NUCLEOTIDE SEQUENCE</scope>
    <source>
        <strain evidence="2">R40</strain>
    </source>
</reference>
<evidence type="ECO:0000256" key="1">
    <source>
        <dbReference type="SAM" id="Phobius"/>
    </source>
</evidence>
<accession>A0A8T0H3C3</accession>
<comment type="caution">
    <text evidence="2">The sequence shown here is derived from an EMBL/GenBank/DDBJ whole genome shotgun (WGS) entry which is preliminary data.</text>
</comment>
<sequence length="316" mass="35794">MSDPTTSSLPKDRYVVVEINSGTAKVIARGDDLDTVSHQLKTGKNVGDEPKPTFYYVVQENTVEGVKLEQALPPDLLVARNLLYIQNQPPLKAIYEHWISVRESFSKKVESKMLRLGFQKNEIYTLIGMYFVFQTALLAFSGTSTKLNCTNIWIPYALTFIATVAVVFGIQQKFHVIHNLNDAIDRDYTEYKGVATNANAIERNGPRFVWPKCYEDVKWPDKSTQHGAKKSFIRIFQSLLEQLRSLCTQWIIRDRISTSQAIIRDRISTSLAIIRDRICTSQAIVCLILIFGIVFFFAHRSLLPCHGPTPAPLPAP</sequence>